<organism evidence="1 2">
    <name type="scientific">Acinetobacter sichuanensis</name>
    <dbReference type="NCBI Taxonomy" id="2136183"/>
    <lineage>
        <taxon>Bacteria</taxon>
        <taxon>Pseudomonadati</taxon>
        <taxon>Pseudomonadota</taxon>
        <taxon>Gammaproteobacteria</taxon>
        <taxon>Moraxellales</taxon>
        <taxon>Moraxellaceae</taxon>
        <taxon>Acinetobacter</taxon>
    </lineage>
</organism>
<evidence type="ECO:0008006" key="3">
    <source>
        <dbReference type="Google" id="ProtNLM"/>
    </source>
</evidence>
<protein>
    <recommendedName>
        <fullName evidence="3">YcxB family protein</fullName>
    </recommendedName>
</protein>
<evidence type="ECO:0000313" key="1">
    <source>
        <dbReference type="EMBL" id="MFC2998203.1"/>
    </source>
</evidence>
<keyword evidence="2" id="KW-1185">Reference proteome</keyword>
<accession>A0ABV7BNU0</accession>
<gene>
    <name evidence="1" type="ORF">ACFODO_23720</name>
</gene>
<dbReference type="EMBL" id="JBHRSF010000173">
    <property type="protein sequence ID" value="MFC2998203.1"/>
    <property type="molecule type" value="Genomic_DNA"/>
</dbReference>
<proteinExistence type="predicted"/>
<sequence length="73" mass="8541">MNICIGGCWDGKKLLNDQEKGHFCVKDKIMNKLVVYERFVVTFKGGLYIFWVSNDLEPLEAFSKVKSYFKELE</sequence>
<evidence type="ECO:0000313" key="2">
    <source>
        <dbReference type="Proteomes" id="UP001595455"/>
    </source>
</evidence>
<comment type="caution">
    <text evidence="1">The sequence shown here is derived from an EMBL/GenBank/DDBJ whole genome shotgun (WGS) entry which is preliminary data.</text>
</comment>
<dbReference type="Proteomes" id="UP001595455">
    <property type="component" value="Unassembled WGS sequence"/>
</dbReference>
<name>A0ABV7BNU0_9GAMM</name>
<reference evidence="2" key="1">
    <citation type="journal article" date="2019" name="Int. J. Syst. Evol. Microbiol.">
        <title>The Global Catalogue of Microorganisms (GCM) 10K type strain sequencing project: providing services to taxonomists for standard genome sequencing and annotation.</title>
        <authorList>
            <consortium name="The Broad Institute Genomics Platform"/>
            <consortium name="The Broad Institute Genome Sequencing Center for Infectious Disease"/>
            <person name="Wu L."/>
            <person name="Ma J."/>
        </authorList>
    </citation>
    <scope>NUCLEOTIDE SEQUENCE [LARGE SCALE GENOMIC DNA]</scope>
    <source>
        <strain evidence="2">KCTC 62575</strain>
    </source>
</reference>
<dbReference type="RefSeq" id="WP_107010369.1">
    <property type="nucleotide sequence ID" value="NZ_JBHRSF010000173.1"/>
</dbReference>